<reference evidence="1" key="1">
    <citation type="submission" date="2018-05" db="EMBL/GenBank/DDBJ databases">
        <authorList>
            <person name="Lanie J.A."/>
            <person name="Ng W.-L."/>
            <person name="Kazmierczak K.M."/>
            <person name="Andrzejewski T.M."/>
            <person name="Davidsen T.M."/>
            <person name="Wayne K.J."/>
            <person name="Tettelin H."/>
            <person name="Glass J.I."/>
            <person name="Rusch D."/>
            <person name="Podicherti R."/>
            <person name="Tsui H.-C.T."/>
            <person name="Winkler M.E."/>
        </authorList>
    </citation>
    <scope>NUCLEOTIDE SEQUENCE</scope>
</reference>
<sequence>VIIAGALSSVPTTSATSSCDVPPSSDWSQDVPGDYIEVSTVGDGGLEGLFGYGTASNSLKPLERGLSTEWSDGTWAGFQGVAVMNNSATTLSMVLMPGYLYTFCIDFSHSGGSAASEAQGDIYLMTDQNYGMYEIEYGSRGFGGPELDMMPVEWRDMATWLPFRDSHAYESVGYEEFSVAIDSTGTAWSSLGLQDSQNRVYHLVLDGWDNSRVADSGATGGTMNVEIMIDVEERQTLPNYTAYMLIGALPLSCIIIPMILHSRYHSAALASDEGEMREVPYLKDG</sequence>
<dbReference type="AlphaFoldDB" id="A0A381RXZ4"/>
<feature type="non-terminal residue" evidence="1">
    <location>
        <position position="1"/>
    </location>
</feature>
<name>A0A381RXZ4_9ZZZZ</name>
<protein>
    <submittedName>
        <fullName evidence="1">Uncharacterized protein</fullName>
    </submittedName>
</protein>
<accession>A0A381RXZ4</accession>
<evidence type="ECO:0000313" key="1">
    <source>
        <dbReference type="EMBL" id="SUZ96712.1"/>
    </source>
</evidence>
<gene>
    <name evidence="1" type="ORF">METZ01_LOCUS49566</name>
</gene>
<dbReference type="EMBL" id="UINC01002441">
    <property type="protein sequence ID" value="SUZ96712.1"/>
    <property type="molecule type" value="Genomic_DNA"/>
</dbReference>
<organism evidence="1">
    <name type="scientific">marine metagenome</name>
    <dbReference type="NCBI Taxonomy" id="408172"/>
    <lineage>
        <taxon>unclassified sequences</taxon>
        <taxon>metagenomes</taxon>
        <taxon>ecological metagenomes</taxon>
    </lineage>
</organism>
<proteinExistence type="predicted"/>